<organism evidence="3 4">
    <name type="scientific">Chlamydomonas eustigma</name>
    <dbReference type="NCBI Taxonomy" id="1157962"/>
    <lineage>
        <taxon>Eukaryota</taxon>
        <taxon>Viridiplantae</taxon>
        <taxon>Chlorophyta</taxon>
        <taxon>core chlorophytes</taxon>
        <taxon>Chlorophyceae</taxon>
        <taxon>CS clade</taxon>
        <taxon>Chlamydomonadales</taxon>
        <taxon>Chlamydomonadaceae</taxon>
        <taxon>Chlamydomonas</taxon>
    </lineage>
</organism>
<evidence type="ECO:0000259" key="2">
    <source>
        <dbReference type="Pfam" id="PF26188"/>
    </source>
</evidence>
<dbReference type="PANTHER" id="PTHR21228:SF40">
    <property type="entry name" value="LD45607P"/>
    <property type="match status" value="1"/>
</dbReference>
<protein>
    <recommendedName>
        <fullName evidence="2">RNA-editing substrate-binding complex 6 protein domain-containing protein</fullName>
    </recommendedName>
</protein>
<feature type="region of interest" description="Disordered" evidence="1">
    <location>
        <begin position="112"/>
        <end position="190"/>
    </location>
</feature>
<dbReference type="OrthoDB" id="385235at2759"/>
<reference evidence="3 4" key="1">
    <citation type="submission" date="2017-08" db="EMBL/GenBank/DDBJ databases">
        <title>Acidophilic green algal genome provides insights into adaptation to an acidic environment.</title>
        <authorList>
            <person name="Hirooka S."/>
            <person name="Hirose Y."/>
            <person name="Kanesaki Y."/>
            <person name="Higuchi S."/>
            <person name="Fujiwara T."/>
            <person name="Onuma R."/>
            <person name="Era A."/>
            <person name="Ohbayashi R."/>
            <person name="Uzuka A."/>
            <person name="Nozaki H."/>
            <person name="Yoshikawa H."/>
            <person name="Miyagishima S.Y."/>
        </authorList>
    </citation>
    <scope>NUCLEOTIDE SEQUENCE [LARGE SCALE GENOMIC DNA]</scope>
    <source>
        <strain evidence="3 4">NIES-2499</strain>
    </source>
</reference>
<gene>
    <name evidence="3" type="ORF">CEUSTIGMA_g2480.t1</name>
</gene>
<dbReference type="EMBL" id="BEGY01000010">
    <property type="protein sequence ID" value="GAX75036.1"/>
    <property type="molecule type" value="Genomic_DNA"/>
</dbReference>
<dbReference type="GO" id="GO:0003723">
    <property type="term" value="F:RNA binding"/>
    <property type="evidence" value="ECO:0007669"/>
    <property type="project" value="TreeGrafter"/>
</dbReference>
<evidence type="ECO:0000313" key="3">
    <source>
        <dbReference type="EMBL" id="GAX75036.1"/>
    </source>
</evidence>
<dbReference type="GO" id="GO:0000963">
    <property type="term" value="P:mitochondrial RNA processing"/>
    <property type="evidence" value="ECO:0007669"/>
    <property type="project" value="TreeGrafter"/>
</dbReference>
<dbReference type="PANTHER" id="PTHR21228">
    <property type="entry name" value="FAST LEU-RICH DOMAIN-CONTAINING"/>
    <property type="match status" value="1"/>
</dbReference>
<feature type="domain" description="RNA-editing substrate-binding complex 6 protein" evidence="2">
    <location>
        <begin position="374"/>
        <end position="569"/>
    </location>
</feature>
<dbReference type="GO" id="GO:0035770">
    <property type="term" value="C:ribonucleoprotein granule"/>
    <property type="evidence" value="ECO:0007669"/>
    <property type="project" value="TreeGrafter"/>
</dbReference>
<accession>A0A250WW96</accession>
<feature type="compositionally biased region" description="Polar residues" evidence="1">
    <location>
        <begin position="129"/>
        <end position="145"/>
    </location>
</feature>
<feature type="compositionally biased region" description="Basic and acidic residues" evidence="1">
    <location>
        <begin position="699"/>
        <end position="712"/>
    </location>
</feature>
<keyword evidence="4" id="KW-1185">Reference proteome</keyword>
<comment type="caution">
    <text evidence="3">The sequence shown here is derived from an EMBL/GenBank/DDBJ whole genome shotgun (WGS) entry which is preliminary data.</text>
</comment>
<name>A0A250WW96_9CHLO</name>
<dbReference type="InterPro" id="IPR058917">
    <property type="entry name" value="RESC6_dom"/>
</dbReference>
<dbReference type="STRING" id="1157962.A0A250WW96"/>
<dbReference type="GO" id="GO:0044528">
    <property type="term" value="P:regulation of mitochondrial mRNA stability"/>
    <property type="evidence" value="ECO:0007669"/>
    <property type="project" value="TreeGrafter"/>
</dbReference>
<dbReference type="GO" id="GO:0005759">
    <property type="term" value="C:mitochondrial matrix"/>
    <property type="evidence" value="ECO:0007669"/>
    <property type="project" value="TreeGrafter"/>
</dbReference>
<dbReference type="AlphaFoldDB" id="A0A250WW96"/>
<dbReference type="Pfam" id="PF26188">
    <property type="entry name" value="RESC6"/>
    <property type="match status" value="1"/>
</dbReference>
<dbReference type="InterPro" id="IPR050870">
    <property type="entry name" value="FAST_kinase"/>
</dbReference>
<sequence>MKRLHYAHDVRQPRGQVLQETNDSYKLLSQPSSARSHRQYGFQLQSQRSVKGVLHRPSACRSLQRDSLGTSLRDSDISCPDPAGVALQIRANQERTWTSDLHDLNLEYSLTDSGPHVDSNSKADDSEDLSLNQRRTSSEGTSTSHAHSHPFNKKASHIPNRNRKLSAGTMHEHSSSYPARRPTAQDSHQHQAYRVTNISGSTVRSNFRTKESYSPVELKAGSLPTDLSDRALMKFITGASGTAQLHRLWKMYQGTLNHLHIAAMINCLAKAPDALHPQHASPLQDMLQHMEAAFIRYLPRYSSRELSTTLWAWGHLEHMPLTQTWDHIKQALLQPHPHIPPDHGSETVVDRTSSIQSHPSLTPSRMLSAATPQALAIMAWGLSQLRYCDSEILDALAVACRSSRHQLQPRDISNIVWAYAKLGYHHHHLFSDLCHCIISKSLDLTPHDLANIAWAYATVGHPYKPLFKAVGGTALHLLPGFTAQGLSNMLWAFTAARVPDPELYEALAGESLHRLHQFAPKHMAMAAWGLARGGKGQSIMLTAIAEQAETQLQDFKTKELSLLLWSLSWSGHHSSSLFNSAPSVLSQRIAAGRFSWQDLAHAAWAFATSGQYHEQLFASVSEACLSNLPGFVASPSALDTIVGSLGMVGHYHEQLFTAVGKLLHSAEIASEEQWDAQRVGNNHKSMTFYTTQQLDSETSESRSEERSHDGRGRSSGYGLPQLMLKPAQACNMLAALAGAGHVDVEACRAVTAGLRRCLESTPDKVSFVAVANCCWALAVMDFCDPSFMDLAFHHIAQLEHRRKLTLEASGNLNEMQEEFSLKGRHAASPTVLSHQYPASLSATADKQLPWPVEGGEIDSGTFSTNKVRSRAASATDAVVPRIRETMQLLQASVWWSDHNVAKGPATKRVSVQQRKQLELRGLPVELMEAAKSVWQDSASSSVVISDLQREVFAGLKQDLGLMPKMEVKTPDGMFSMDIVVPWRGVQVAVEVNGPQHYTKILNKPSSKTCAHAHSVMETPLLLHSNKGSAAPPSPRLDEFESDTFMLLNPKQPLRPNGYKILRDHFLRNRGYLVVNVSWLEWEHACSGGSLSVKNFLEGLLNNAWNKRHSK</sequence>
<feature type="compositionally biased region" description="Basic residues" evidence="1">
    <location>
        <begin position="146"/>
        <end position="164"/>
    </location>
</feature>
<feature type="region of interest" description="Disordered" evidence="1">
    <location>
        <begin position="690"/>
        <end position="719"/>
    </location>
</feature>
<dbReference type="Proteomes" id="UP000232323">
    <property type="component" value="Unassembled WGS sequence"/>
</dbReference>
<evidence type="ECO:0000313" key="4">
    <source>
        <dbReference type="Proteomes" id="UP000232323"/>
    </source>
</evidence>
<proteinExistence type="predicted"/>
<evidence type="ECO:0000256" key="1">
    <source>
        <dbReference type="SAM" id="MobiDB-lite"/>
    </source>
</evidence>